<evidence type="ECO:0000313" key="3">
    <source>
        <dbReference type="Proteomes" id="UP001595896"/>
    </source>
</evidence>
<dbReference type="Gene3D" id="1.10.10.10">
    <property type="entry name" value="Winged helix-like DNA-binding domain superfamily/Winged helix DNA-binding domain"/>
    <property type="match status" value="1"/>
</dbReference>
<accession>A0ABV9NPG7</accession>
<organism evidence="2 3">
    <name type="scientific">Bacillus daqingensis</name>
    <dbReference type="NCBI Taxonomy" id="872396"/>
    <lineage>
        <taxon>Bacteria</taxon>
        <taxon>Bacillati</taxon>
        <taxon>Bacillota</taxon>
        <taxon>Bacilli</taxon>
        <taxon>Bacillales</taxon>
        <taxon>Bacillaceae</taxon>
        <taxon>Bacillus</taxon>
    </lineage>
</organism>
<name>A0ABV9NPG7_9BACI</name>
<dbReference type="Proteomes" id="UP001595896">
    <property type="component" value="Unassembled WGS sequence"/>
</dbReference>
<feature type="domain" description="Transcription regulator PadR N-terminal" evidence="1">
    <location>
        <begin position="46"/>
        <end position="114"/>
    </location>
</feature>
<sequence>MKNKLQQSYLNRLSFSTERKRSVQSAIKEKQAMEWADFQTSSITAILYSLEQEAKDGFTISSALLSDSHSHFHHNEADIYTLLHLLEEKGWIEGQWDEETRRYQLTFRGRRTAAKLKEKSRSVHNQVKQLVRIHL</sequence>
<gene>
    <name evidence="2" type="ORF">ACFO4L_01605</name>
</gene>
<dbReference type="RefSeq" id="WP_377907891.1">
    <property type="nucleotide sequence ID" value="NZ_JBHSGK010000003.1"/>
</dbReference>
<dbReference type="Pfam" id="PF03551">
    <property type="entry name" value="PadR"/>
    <property type="match status" value="1"/>
</dbReference>
<proteinExistence type="predicted"/>
<protein>
    <submittedName>
        <fullName evidence="2">Helix-turn-helix transcriptional regulator</fullName>
    </submittedName>
</protein>
<dbReference type="InterPro" id="IPR036388">
    <property type="entry name" value="WH-like_DNA-bd_sf"/>
</dbReference>
<dbReference type="InterPro" id="IPR005149">
    <property type="entry name" value="Tscrpt_reg_PadR_N"/>
</dbReference>
<keyword evidence="3" id="KW-1185">Reference proteome</keyword>
<evidence type="ECO:0000259" key="1">
    <source>
        <dbReference type="Pfam" id="PF03551"/>
    </source>
</evidence>
<reference evidence="3" key="1">
    <citation type="journal article" date="2019" name="Int. J. Syst. Evol. Microbiol.">
        <title>The Global Catalogue of Microorganisms (GCM) 10K type strain sequencing project: providing services to taxonomists for standard genome sequencing and annotation.</title>
        <authorList>
            <consortium name="The Broad Institute Genomics Platform"/>
            <consortium name="The Broad Institute Genome Sequencing Center for Infectious Disease"/>
            <person name="Wu L."/>
            <person name="Ma J."/>
        </authorList>
    </citation>
    <scope>NUCLEOTIDE SEQUENCE [LARGE SCALE GENOMIC DNA]</scope>
    <source>
        <strain evidence="3">JCM 12165</strain>
    </source>
</reference>
<comment type="caution">
    <text evidence="2">The sequence shown here is derived from an EMBL/GenBank/DDBJ whole genome shotgun (WGS) entry which is preliminary data.</text>
</comment>
<dbReference type="EMBL" id="JBHSGK010000003">
    <property type="protein sequence ID" value="MFC4735268.1"/>
    <property type="molecule type" value="Genomic_DNA"/>
</dbReference>
<dbReference type="InterPro" id="IPR036390">
    <property type="entry name" value="WH_DNA-bd_sf"/>
</dbReference>
<dbReference type="SUPFAM" id="SSF46785">
    <property type="entry name" value="Winged helix' DNA-binding domain"/>
    <property type="match status" value="1"/>
</dbReference>
<evidence type="ECO:0000313" key="2">
    <source>
        <dbReference type="EMBL" id="MFC4735268.1"/>
    </source>
</evidence>